<dbReference type="Proteomes" id="UP001596378">
    <property type="component" value="Unassembled WGS sequence"/>
</dbReference>
<dbReference type="Gene3D" id="3.20.20.370">
    <property type="entry name" value="Glycoside hydrolase/deacetylase"/>
    <property type="match status" value="1"/>
</dbReference>
<feature type="transmembrane region" description="Helical" evidence="3">
    <location>
        <begin position="21"/>
        <end position="42"/>
    </location>
</feature>
<gene>
    <name evidence="5" type="ORF">ACFQMJ_02275</name>
</gene>
<dbReference type="EMBL" id="JBHTAI010000001">
    <property type="protein sequence ID" value="MFC7147348.1"/>
    <property type="molecule type" value="Genomic_DNA"/>
</dbReference>
<protein>
    <submittedName>
        <fullName evidence="5">Polysaccharide deacetylase family protein</fullName>
    </submittedName>
</protein>
<feature type="domain" description="NodB homology" evidence="4">
    <location>
        <begin position="111"/>
        <end position="187"/>
    </location>
</feature>
<evidence type="ECO:0000256" key="3">
    <source>
        <dbReference type="SAM" id="Phobius"/>
    </source>
</evidence>
<sequence>MGNKYRDRALDSHKKNRRKKIKTAIQLVLLALVGYILFHALVDVERYKEPERSEWTSDQGFVALSYFGVSRTGTPKLISKRELDKQLKALKDQGFVAVSQQDVLDYYREGKKLPDKALFLSFEDGRNDSALFAQPLLEKYNFKATFLSYANKMGNGERKFLQPKEMKKMTRNGYWELGSNGYRLAYINIFDSEGRFVGMKDESELRNKMKIDYYNHYLMDFLRDEEMIPTETRSEMEARITEDYRLMEEIYTAQLGFVPNVYMIMHANALGQGMNRLVTAANEAEIKRIFKMHFNRDGVAFNGKNGDLYDLTRVQPAAYWYTNHLLMKIAADTGQRMQFLTGDAKRAKDWTLVGGAAEFIDNRIALTSLPAAPGTLVLNGSEGYRDVELEATLTGNVVGRQSIYVRYDRERNSFVRISLDNNQVTVEQKKAGQDVERLVQLELDEPDWKETDLALNKATVYSKAQTSELDLTEETRYPVNIAGKRKLAISVSGSELRVTVDGNVQTYESPIDDGISAGSVALESEYNVQNERDDIYDGVFEDVQIKGLYSNRYTGLNKWVKEIERSVNRAVDWMIETF</sequence>
<organism evidence="5 6">
    <name type="scientific">Cohnella cellulosilytica</name>
    <dbReference type="NCBI Taxonomy" id="986710"/>
    <lineage>
        <taxon>Bacteria</taxon>
        <taxon>Bacillati</taxon>
        <taxon>Bacillota</taxon>
        <taxon>Bacilli</taxon>
        <taxon>Bacillales</taxon>
        <taxon>Paenibacillaceae</taxon>
        <taxon>Cohnella</taxon>
    </lineage>
</organism>
<dbReference type="Gene3D" id="2.60.120.560">
    <property type="entry name" value="Exo-inulinase, domain 1"/>
    <property type="match status" value="1"/>
</dbReference>
<keyword evidence="3" id="KW-0472">Membrane</keyword>
<evidence type="ECO:0000256" key="2">
    <source>
        <dbReference type="ARBA" id="ARBA00022729"/>
    </source>
</evidence>
<keyword evidence="2" id="KW-0732">Signal</keyword>
<evidence type="ECO:0000256" key="1">
    <source>
        <dbReference type="ARBA" id="ARBA00004613"/>
    </source>
</evidence>
<dbReference type="SUPFAM" id="SSF88713">
    <property type="entry name" value="Glycoside hydrolase/deacetylase"/>
    <property type="match status" value="1"/>
</dbReference>
<dbReference type="PANTHER" id="PTHR34216">
    <property type="match status" value="1"/>
</dbReference>
<dbReference type="PANTHER" id="PTHR34216:SF3">
    <property type="entry name" value="POLY-BETA-1,6-N-ACETYL-D-GLUCOSAMINE N-DEACETYLASE"/>
    <property type="match status" value="1"/>
</dbReference>
<dbReference type="Pfam" id="PF01522">
    <property type="entry name" value="Polysacc_deac_1"/>
    <property type="match status" value="1"/>
</dbReference>
<dbReference type="InterPro" id="IPR002509">
    <property type="entry name" value="NODB_dom"/>
</dbReference>
<dbReference type="InterPro" id="IPR011330">
    <property type="entry name" value="Glyco_hydro/deAcase_b/a-brl"/>
</dbReference>
<reference evidence="6" key="1">
    <citation type="journal article" date="2019" name="Int. J. Syst. Evol. Microbiol.">
        <title>The Global Catalogue of Microorganisms (GCM) 10K type strain sequencing project: providing services to taxonomists for standard genome sequencing and annotation.</title>
        <authorList>
            <consortium name="The Broad Institute Genomics Platform"/>
            <consortium name="The Broad Institute Genome Sequencing Center for Infectious Disease"/>
            <person name="Wu L."/>
            <person name="Ma J."/>
        </authorList>
    </citation>
    <scope>NUCLEOTIDE SEQUENCE [LARGE SCALE GENOMIC DNA]</scope>
    <source>
        <strain evidence="6">KCTC 12907</strain>
    </source>
</reference>
<comment type="caution">
    <text evidence="5">The sequence shown here is derived from an EMBL/GenBank/DDBJ whole genome shotgun (WGS) entry which is preliminary data.</text>
</comment>
<accession>A0ABW2F2C1</accession>
<keyword evidence="3" id="KW-1133">Transmembrane helix</keyword>
<comment type="subcellular location">
    <subcellularLocation>
        <location evidence="1">Secreted</location>
    </subcellularLocation>
</comment>
<dbReference type="InterPro" id="IPR051398">
    <property type="entry name" value="Polysacch_Deacetylase"/>
</dbReference>
<proteinExistence type="predicted"/>
<keyword evidence="3" id="KW-0812">Transmembrane</keyword>
<evidence type="ECO:0000313" key="5">
    <source>
        <dbReference type="EMBL" id="MFC7147348.1"/>
    </source>
</evidence>
<evidence type="ECO:0000259" key="4">
    <source>
        <dbReference type="Pfam" id="PF01522"/>
    </source>
</evidence>
<evidence type="ECO:0000313" key="6">
    <source>
        <dbReference type="Proteomes" id="UP001596378"/>
    </source>
</evidence>
<name>A0ABW2F2C1_9BACL</name>
<dbReference type="RefSeq" id="WP_378050623.1">
    <property type="nucleotide sequence ID" value="NZ_JBHMDN010000028.1"/>
</dbReference>
<keyword evidence="6" id="KW-1185">Reference proteome</keyword>